<proteinExistence type="predicted"/>
<accession>A0A2R2YAT1</accession>
<evidence type="ECO:0000256" key="1">
    <source>
        <dbReference type="SAM" id="Phobius"/>
    </source>
</evidence>
<dbReference type="EMBL" id="MF893340">
    <property type="protein sequence ID" value="ATN92884.1"/>
    <property type="molecule type" value="Genomic_DNA"/>
</dbReference>
<keyword evidence="3" id="KW-1185">Reference proteome</keyword>
<sequence length="37" mass="4046">MTHEELLQLEAVIPIVICILLFVGIVAFMASIVKGFS</sequence>
<keyword evidence="1" id="KW-0472">Membrane</keyword>
<reference evidence="2 3" key="1">
    <citation type="journal article" date="2018" name="Arch. Virol.">
        <title>Genomic characterization and phylogenetic analysis of the novel Pseudomonas phage PPSC2.</title>
        <authorList>
            <person name="Wu X."/>
            <person name="Wu Y."/>
            <person name="Tang Y."/>
            <person name="Gan B."/>
        </authorList>
    </citation>
    <scope>NUCLEOTIDE SEQUENCE [LARGE SCALE GENOMIC DNA]</scope>
</reference>
<evidence type="ECO:0000313" key="2">
    <source>
        <dbReference type="EMBL" id="ATN92884.1"/>
    </source>
</evidence>
<dbReference type="Proteomes" id="UP000244827">
    <property type="component" value="Segment"/>
</dbReference>
<protein>
    <submittedName>
        <fullName evidence="2">Uncharacterized protein</fullName>
    </submittedName>
</protein>
<name>A0A2R2YAT1_9CAUD</name>
<organism evidence="2 3">
    <name type="scientific">Pseudomonas phage PPSC2</name>
    <dbReference type="NCBI Taxonomy" id="2041350"/>
    <lineage>
        <taxon>Viruses</taxon>
        <taxon>Duplodnaviria</taxon>
        <taxon>Heunggongvirae</taxon>
        <taxon>Uroviricota</taxon>
        <taxon>Caudoviricetes</taxon>
        <taxon>Vandenendeviridae</taxon>
        <taxon>Gorskivirinae</taxon>
        <taxon>Shenlongvirus</taxon>
        <taxon>Shenlongvirus PPSC2</taxon>
    </lineage>
</organism>
<feature type="transmembrane region" description="Helical" evidence="1">
    <location>
        <begin position="12"/>
        <end position="33"/>
    </location>
</feature>
<keyword evidence="1" id="KW-0812">Transmembrane</keyword>
<evidence type="ECO:0000313" key="3">
    <source>
        <dbReference type="Proteomes" id="UP000244827"/>
    </source>
</evidence>
<gene>
    <name evidence="2" type="ORF">PPSC2_121</name>
</gene>
<keyword evidence="1" id="KW-1133">Transmembrane helix</keyword>